<dbReference type="Proteomes" id="UP000093894">
    <property type="component" value="Unassembled WGS sequence"/>
</dbReference>
<comment type="caution">
    <text evidence="1">The sequence shown here is derived from an EMBL/GenBank/DDBJ whole genome shotgun (WGS) entry which is preliminary data.</text>
</comment>
<dbReference type="RefSeq" id="WP_065056166.1">
    <property type="nucleotide sequence ID" value="NZ_LZKW01000380.1"/>
</dbReference>
<gene>
    <name evidence="1" type="ORF">A5628_06095</name>
</gene>
<protein>
    <submittedName>
        <fullName evidence="1">Uncharacterized protein</fullName>
    </submittedName>
</protein>
<name>A0A853M1A0_9MYCO</name>
<proteinExistence type="predicted"/>
<accession>A0A853M1A0</accession>
<organism evidence="1 2">
    <name type="scientific">Mycobacterium colombiense</name>
    <dbReference type="NCBI Taxonomy" id="339268"/>
    <lineage>
        <taxon>Bacteria</taxon>
        <taxon>Bacillati</taxon>
        <taxon>Actinomycetota</taxon>
        <taxon>Actinomycetes</taxon>
        <taxon>Mycobacteriales</taxon>
        <taxon>Mycobacteriaceae</taxon>
        <taxon>Mycobacterium</taxon>
        <taxon>Mycobacterium avium complex (MAC)</taxon>
    </lineage>
</organism>
<reference evidence="1 2" key="1">
    <citation type="submission" date="2016-06" db="EMBL/GenBank/DDBJ databases">
        <authorList>
            <person name="Sutton G."/>
            <person name="Brinkac L."/>
            <person name="Sanka R."/>
            <person name="Adams M."/>
            <person name="Lau E."/>
            <person name="Garcia-Basteiro A."/>
            <person name="Lopez-Varela E."/>
            <person name="Palencia S."/>
        </authorList>
    </citation>
    <scope>NUCLEOTIDE SEQUENCE [LARGE SCALE GENOMIC DNA]</scope>
    <source>
        <strain evidence="1 2">1164983.0</strain>
    </source>
</reference>
<evidence type="ECO:0000313" key="1">
    <source>
        <dbReference type="EMBL" id="OBJ61193.1"/>
    </source>
</evidence>
<evidence type="ECO:0000313" key="2">
    <source>
        <dbReference type="Proteomes" id="UP000093894"/>
    </source>
</evidence>
<dbReference type="EMBL" id="LZLG01000061">
    <property type="protein sequence ID" value="OBJ61193.1"/>
    <property type="molecule type" value="Genomic_DNA"/>
</dbReference>
<sequence length="87" mass="10195">MKFDDTYLSREDRYSIGIESMSGRYYASIPVSNGIVDYEEYYELTTSQYHEFLDDREAAVEFIEACRLRQHDDLLLQQPGNNRGTPT</sequence>
<dbReference type="AlphaFoldDB" id="A0A853M1A0"/>